<dbReference type="Proteomes" id="UP000031599">
    <property type="component" value="Unassembled WGS sequence"/>
</dbReference>
<proteinExistence type="predicted"/>
<sequence>MEWRVWPARARIVVRGSARDYPGRGDSPTRFAPTRGA</sequence>
<evidence type="ECO:0000256" key="1">
    <source>
        <dbReference type="SAM" id="MobiDB-lite"/>
    </source>
</evidence>
<organism evidence="2 3">
    <name type="scientific">Enhygromyxa salina</name>
    <dbReference type="NCBI Taxonomy" id="215803"/>
    <lineage>
        <taxon>Bacteria</taxon>
        <taxon>Pseudomonadati</taxon>
        <taxon>Myxococcota</taxon>
        <taxon>Polyangia</taxon>
        <taxon>Nannocystales</taxon>
        <taxon>Nannocystaceae</taxon>
        <taxon>Enhygromyxa</taxon>
    </lineage>
</organism>
<feature type="region of interest" description="Disordered" evidence="1">
    <location>
        <begin position="18"/>
        <end position="37"/>
    </location>
</feature>
<comment type="caution">
    <text evidence="2">The sequence shown here is derived from an EMBL/GenBank/DDBJ whole genome shotgun (WGS) entry which is preliminary data.</text>
</comment>
<protein>
    <submittedName>
        <fullName evidence="2">Uncharacterized protein</fullName>
    </submittedName>
</protein>
<reference evidence="2 3" key="1">
    <citation type="submission" date="2014-12" db="EMBL/GenBank/DDBJ databases">
        <title>Genome assembly of Enhygromyxa salina DSM 15201.</title>
        <authorList>
            <person name="Sharma G."/>
            <person name="Subramanian S."/>
        </authorList>
    </citation>
    <scope>NUCLEOTIDE SEQUENCE [LARGE SCALE GENOMIC DNA]</scope>
    <source>
        <strain evidence="2 3">DSM 15201</strain>
    </source>
</reference>
<dbReference type="EMBL" id="JMCC02000034">
    <property type="protein sequence ID" value="KIG16619.1"/>
    <property type="molecule type" value="Genomic_DNA"/>
</dbReference>
<gene>
    <name evidence="2" type="ORF">DB30_04238</name>
</gene>
<dbReference type="AlphaFoldDB" id="A0A0C1ZG66"/>
<accession>A0A0C1ZG66</accession>
<name>A0A0C1ZG66_9BACT</name>
<evidence type="ECO:0000313" key="3">
    <source>
        <dbReference type="Proteomes" id="UP000031599"/>
    </source>
</evidence>
<evidence type="ECO:0000313" key="2">
    <source>
        <dbReference type="EMBL" id="KIG16619.1"/>
    </source>
</evidence>